<feature type="compositionally biased region" description="Low complexity" evidence="1">
    <location>
        <begin position="291"/>
        <end position="300"/>
    </location>
</feature>
<feature type="region of interest" description="Disordered" evidence="1">
    <location>
        <begin position="1"/>
        <end position="62"/>
    </location>
</feature>
<reference evidence="3 4" key="1">
    <citation type="journal article" date="2019" name="Sci. Rep.">
        <title>Nanopore sequencing improves the draft genome of the human pathogenic amoeba Naegleria fowleri.</title>
        <authorList>
            <person name="Liechti N."/>
            <person name="Schurch N."/>
            <person name="Bruggmann R."/>
            <person name="Wittwer M."/>
        </authorList>
    </citation>
    <scope>NUCLEOTIDE SEQUENCE [LARGE SCALE GENOMIC DNA]</scope>
    <source>
        <strain evidence="3 4">ATCC 30894</strain>
    </source>
</reference>
<feature type="region of interest" description="Disordered" evidence="1">
    <location>
        <begin position="593"/>
        <end position="701"/>
    </location>
</feature>
<dbReference type="SMART" id="SM00167">
    <property type="entry name" value="VPS9"/>
    <property type="match status" value="1"/>
</dbReference>
<dbReference type="OrthoDB" id="411646at2759"/>
<dbReference type="GO" id="GO:0005770">
    <property type="term" value="C:late endosome"/>
    <property type="evidence" value="ECO:0007669"/>
    <property type="project" value="TreeGrafter"/>
</dbReference>
<evidence type="ECO:0000259" key="2">
    <source>
        <dbReference type="PROSITE" id="PS51205"/>
    </source>
</evidence>
<dbReference type="RefSeq" id="XP_044568061.1">
    <property type="nucleotide sequence ID" value="XM_044700709.1"/>
</dbReference>
<dbReference type="InterPro" id="IPR051248">
    <property type="entry name" value="UPF0507/Ank_repeat_27"/>
</dbReference>
<organism evidence="3 4">
    <name type="scientific">Naegleria fowleri</name>
    <name type="common">Brain eating amoeba</name>
    <dbReference type="NCBI Taxonomy" id="5763"/>
    <lineage>
        <taxon>Eukaryota</taxon>
        <taxon>Discoba</taxon>
        <taxon>Heterolobosea</taxon>
        <taxon>Tetramitia</taxon>
        <taxon>Eutetramitia</taxon>
        <taxon>Vahlkampfiidae</taxon>
        <taxon>Naegleria</taxon>
    </lineage>
</organism>
<dbReference type="InterPro" id="IPR037191">
    <property type="entry name" value="VPS9_dom_sf"/>
</dbReference>
<dbReference type="GO" id="GO:0005769">
    <property type="term" value="C:early endosome"/>
    <property type="evidence" value="ECO:0007669"/>
    <property type="project" value="TreeGrafter"/>
</dbReference>
<gene>
    <name evidence="3" type="ORF">FDP41_010413</name>
</gene>
<dbReference type="PROSITE" id="PS51205">
    <property type="entry name" value="VPS9"/>
    <property type="match status" value="1"/>
</dbReference>
<feature type="compositionally biased region" description="Polar residues" evidence="1">
    <location>
        <begin position="13"/>
        <end position="34"/>
    </location>
</feature>
<dbReference type="VEuPathDB" id="AmoebaDB:FDP41_010413"/>
<dbReference type="SUPFAM" id="SSF109993">
    <property type="entry name" value="VPS9 domain"/>
    <property type="match status" value="1"/>
</dbReference>
<dbReference type="AlphaFoldDB" id="A0A6A5CCU0"/>
<dbReference type="GO" id="GO:0097422">
    <property type="term" value="C:tubular endosome"/>
    <property type="evidence" value="ECO:0007669"/>
    <property type="project" value="TreeGrafter"/>
</dbReference>
<feature type="compositionally biased region" description="Basic and acidic residues" evidence="1">
    <location>
        <begin position="602"/>
        <end position="617"/>
    </location>
</feature>
<dbReference type="GO" id="GO:0045022">
    <property type="term" value="P:early endosome to late endosome transport"/>
    <property type="evidence" value="ECO:0007669"/>
    <property type="project" value="TreeGrafter"/>
</dbReference>
<feature type="domain" description="VPS9" evidence="2">
    <location>
        <begin position="398"/>
        <end position="554"/>
    </location>
</feature>
<dbReference type="Proteomes" id="UP000444721">
    <property type="component" value="Unassembled WGS sequence"/>
</dbReference>
<dbReference type="OMA" id="ERIQHMY"/>
<proteinExistence type="predicted"/>
<keyword evidence="4" id="KW-1185">Reference proteome</keyword>
<feature type="compositionally biased region" description="Polar residues" evidence="1">
    <location>
        <begin position="620"/>
        <end position="645"/>
    </location>
</feature>
<feature type="compositionally biased region" description="Basic and acidic residues" evidence="1">
    <location>
        <begin position="683"/>
        <end position="692"/>
    </location>
</feature>
<evidence type="ECO:0000313" key="3">
    <source>
        <dbReference type="EMBL" id="KAF0983348.1"/>
    </source>
</evidence>
<dbReference type="InterPro" id="IPR003123">
    <property type="entry name" value="VPS9"/>
</dbReference>
<dbReference type="Pfam" id="PF02204">
    <property type="entry name" value="VPS9"/>
    <property type="match status" value="1"/>
</dbReference>
<dbReference type="GO" id="GO:0005085">
    <property type="term" value="F:guanyl-nucleotide exchange factor activity"/>
    <property type="evidence" value="ECO:0007669"/>
    <property type="project" value="TreeGrafter"/>
</dbReference>
<dbReference type="EMBL" id="VFQX01000006">
    <property type="protein sequence ID" value="KAF0983348.1"/>
    <property type="molecule type" value="Genomic_DNA"/>
</dbReference>
<dbReference type="VEuPathDB" id="AmoebaDB:NfTy_011980"/>
<name>A0A6A5CCU0_NAEFO</name>
<sequence>MKNNCDHPLASLNGGSMSGSTNLTMSSSLPSTSFMRMADSSNNNNSNNNNKTNTSSSELTFERKDIRSSRTSIINNTNNGDMLITPMSSQSQTNSLVSSARKKRIFTIEGSTFWKIMLANKQYLHSCMDAQKTICIPPDEEVEYVLNHLKYPASKLQAFIKDHILSNSPLFVGEYITDRGNHLSENKEKFEILEKEKRKTINLSSLSLSTIMEEGEKVQPVNILQSGKGFSKNFTVQVLKEETCYNDNFKPYKVLFIDKCLSDEYQQITVGASLHDHSTKVSPKKDDRSIGSKQWSSSSPSSMEEYNLFLQDWNLKAYNDKLKRSIQHFNFNYLLLRGFHSAIPDKIKEYFEVIYSEFISSQPPTPEEEKDLKNSIHCVLMDGIYDKLFPFLEKYAFNEEDKNFLAICEVIDEACSKSENNEYAEFDLYEILNISKSFQCNQGDSITYFSKYLNLARNPFDKMKCLKQTTDKIVSSINRQQTSIKTEFVTTDDMIPLLAYVVVKAKIPNLITNFNFMQDYQLEEEHGLSEYGFSVTTLNATIVFLKNEIYANNENKWKKYKKKKAEKSKDATSTKSQKPFKLDVEPYLASPISPLSGSSSSIEKDLSPSLHTLDHPTAEANKTPSTPQDDMSSQPPVESQNNLSGLLSPRDSRSLALKQKRQEEREKRMSLRKQESIAVIKSFENKVPEKKSSSSNSSIVR</sequence>
<feature type="compositionally biased region" description="Basic and acidic residues" evidence="1">
    <location>
        <begin position="660"/>
        <end position="675"/>
    </location>
</feature>
<dbReference type="VEuPathDB" id="AmoebaDB:NF0067760"/>
<dbReference type="PANTHER" id="PTHR24170">
    <property type="entry name" value="ANKYRIN REPEAT DOMAIN-CONTAINING PROTEIN 27"/>
    <property type="match status" value="1"/>
</dbReference>
<dbReference type="GO" id="GO:0000149">
    <property type="term" value="F:SNARE binding"/>
    <property type="evidence" value="ECO:0007669"/>
    <property type="project" value="TreeGrafter"/>
</dbReference>
<protein>
    <recommendedName>
        <fullName evidence="2">VPS9 domain-containing protein</fullName>
    </recommendedName>
</protein>
<dbReference type="GeneID" id="68117628"/>
<accession>A0A6A5CCU0</accession>
<evidence type="ECO:0000313" key="4">
    <source>
        <dbReference type="Proteomes" id="UP000444721"/>
    </source>
</evidence>
<dbReference type="PANTHER" id="PTHR24170:SF1">
    <property type="entry name" value="DOMAIN PROTEIN, PUTATIVE (AFU_ORTHOLOGUE AFUA_1G09870)-RELATED"/>
    <property type="match status" value="1"/>
</dbReference>
<feature type="compositionally biased region" description="Low complexity" evidence="1">
    <location>
        <begin position="40"/>
        <end position="57"/>
    </location>
</feature>
<comment type="caution">
    <text evidence="3">The sequence shown here is derived from an EMBL/GenBank/DDBJ whole genome shotgun (WGS) entry which is preliminary data.</text>
</comment>
<dbReference type="GO" id="GO:0030133">
    <property type="term" value="C:transport vesicle"/>
    <property type="evidence" value="ECO:0007669"/>
    <property type="project" value="TreeGrafter"/>
</dbReference>
<feature type="compositionally biased region" description="Basic and acidic residues" evidence="1">
    <location>
        <begin position="276"/>
        <end position="290"/>
    </location>
</feature>
<dbReference type="GO" id="GO:0005886">
    <property type="term" value="C:plasma membrane"/>
    <property type="evidence" value="ECO:0007669"/>
    <property type="project" value="TreeGrafter"/>
</dbReference>
<evidence type="ECO:0000256" key="1">
    <source>
        <dbReference type="SAM" id="MobiDB-lite"/>
    </source>
</evidence>
<feature type="region of interest" description="Disordered" evidence="1">
    <location>
        <begin position="276"/>
        <end position="300"/>
    </location>
</feature>
<dbReference type="Gene3D" id="1.20.1050.80">
    <property type="entry name" value="VPS9 domain"/>
    <property type="match status" value="1"/>
</dbReference>